<accession>A0A9P7T092</accession>
<dbReference type="EMBL" id="SRPW01000305">
    <property type="protein sequence ID" value="KAG6015846.1"/>
    <property type="molecule type" value="Genomic_DNA"/>
</dbReference>
<evidence type="ECO:0000313" key="2">
    <source>
        <dbReference type="Proteomes" id="UP000748025"/>
    </source>
</evidence>
<keyword evidence="2" id="KW-1185">Reference proteome</keyword>
<comment type="caution">
    <text evidence="1">The sequence shown here is derived from an EMBL/GenBank/DDBJ whole genome shotgun (WGS) entry which is preliminary data.</text>
</comment>
<name>A0A9P7T092_9HYPO</name>
<dbReference type="Proteomes" id="UP000748025">
    <property type="component" value="Unassembled WGS sequence"/>
</dbReference>
<organism evidence="1 2">
    <name type="scientific">Claviceps pusilla</name>
    <dbReference type="NCBI Taxonomy" id="123648"/>
    <lineage>
        <taxon>Eukaryota</taxon>
        <taxon>Fungi</taxon>
        <taxon>Dikarya</taxon>
        <taxon>Ascomycota</taxon>
        <taxon>Pezizomycotina</taxon>
        <taxon>Sordariomycetes</taxon>
        <taxon>Hypocreomycetidae</taxon>
        <taxon>Hypocreales</taxon>
        <taxon>Clavicipitaceae</taxon>
        <taxon>Claviceps</taxon>
    </lineage>
</organism>
<dbReference type="AlphaFoldDB" id="A0A9P7T092"/>
<evidence type="ECO:0000313" key="1">
    <source>
        <dbReference type="EMBL" id="KAG6015846.1"/>
    </source>
</evidence>
<reference evidence="1" key="1">
    <citation type="journal article" date="2020" name="bioRxiv">
        <title>Whole genome comparisons of ergot fungi reveals the divergence and evolution of species within the genus Claviceps are the result of varying mechanisms driving genome evolution and host range expansion.</title>
        <authorList>
            <person name="Wyka S.A."/>
            <person name="Mondo S.J."/>
            <person name="Liu M."/>
            <person name="Dettman J."/>
            <person name="Nalam V."/>
            <person name="Broders K.D."/>
        </authorList>
    </citation>
    <scope>NUCLEOTIDE SEQUENCE</scope>
    <source>
        <strain evidence="1">CCC 602</strain>
    </source>
</reference>
<proteinExistence type="predicted"/>
<sequence>MKKKRRPKTLDNPKAVFETDNEFRSRELLSFTDPDVSKSPVSGFSTHEERRRVTTLPLFVDKVWRPQGNSTKIGIIHRRKGGTQRVVRVRVILIGNPKALS</sequence>
<gene>
    <name evidence="1" type="ORF">E4U43_004678</name>
</gene>
<protein>
    <submittedName>
        <fullName evidence="1">Uncharacterized protein</fullName>
    </submittedName>
</protein>